<feature type="region of interest" description="Disordered" evidence="1">
    <location>
        <begin position="43"/>
        <end position="66"/>
    </location>
</feature>
<dbReference type="AlphaFoldDB" id="A0A1I7ZZU0"/>
<sequence>MPKKKASELGRAPSVNSGVRQRLGLMPFKALISTRATLTPFSGVDIHWSNGGQTKTSTMNRHHTYH</sequence>
<dbReference type="Proteomes" id="UP000095287">
    <property type="component" value="Unplaced"/>
</dbReference>
<name>A0A1I7ZZU0_9BILA</name>
<accession>A0A1I7ZZU0</accession>
<dbReference type="WBParaSite" id="L893_g31222.t1">
    <property type="protein sequence ID" value="L893_g31222.t1"/>
    <property type="gene ID" value="L893_g31222"/>
</dbReference>
<feature type="compositionally biased region" description="Polar residues" evidence="1">
    <location>
        <begin position="50"/>
        <end position="59"/>
    </location>
</feature>
<protein>
    <submittedName>
        <fullName evidence="3">Uncharacterized protein</fullName>
    </submittedName>
</protein>
<evidence type="ECO:0000313" key="2">
    <source>
        <dbReference type="Proteomes" id="UP000095287"/>
    </source>
</evidence>
<evidence type="ECO:0000256" key="1">
    <source>
        <dbReference type="SAM" id="MobiDB-lite"/>
    </source>
</evidence>
<reference evidence="3" key="1">
    <citation type="submission" date="2016-11" db="UniProtKB">
        <authorList>
            <consortium name="WormBaseParasite"/>
        </authorList>
    </citation>
    <scope>IDENTIFICATION</scope>
</reference>
<keyword evidence="2" id="KW-1185">Reference proteome</keyword>
<evidence type="ECO:0000313" key="3">
    <source>
        <dbReference type="WBParaSite" id="L893_g31222.t1"/>
    </source>
</evidence>
<proteinExistence type="predicted"/>
<organism evidence="2 3">
    <name type="scientific">Steinernema glaseri</name>
    <dbReference type="NCBI Taxonomy" id="37863"/>
    <lineage>
        <taxon>Eukaryota</taxon>
        <taxon>Metazoa</taxon>
        <taxon>Ecdysozoa</taxon>
        <taxon>Nematoda</taxon>
        <taxon>Chromadorea</taxon>
        <taxon>Rhabditida</taxon>
        <taxon>Tylenchina</taxon>
        <taxon>Panagrolaimomorpha</taxon>
        <taxon>Strongyloidoidea</taxon>
        <taxon>Steinernematidae</taxon>
        <taxon>Steinernema</taxon>
    </lineage>
</organism>